<dbReference type="AlphaFoldDB" id="A0A4R5VXI7"/>
<sequence length="568" mass="64532">MFGSQMRKWVVPAIGMIMLSGCNLFPEPESLIQVPKYVKAFKTEHDANVVAIAAKYLPKGTTFSVPNGPVGADSVQPVDLDGDGKNEIVVFYCSTNTKDQVGFFVLKKENKDWAKVFIKKGTGYAVNWANSADVTEDQQKDLLIGWQDGVSSGNVLEIYSWNKQQLKKIQRLNYHELEALQFKNDSLTRLVIWQRDLADVYKVQLLKWNGNSFEVDKEHESSYFHKVIDYYEHRTAEVPDAAYYWYYLADAHLKANHPELALKALEKGMKLHTVVPSYSSFLKLKDQIVEKLEKNKDSSVLFEYHDPNLSFRVPSNLAPYITTKGGHGENNSDIVSVLFSPDQRLQKSLFTFEIFTKDMSGGIKDTELVKIGETKNHLYFIRRGKELSDAGNKLVQTAISNREQIISSVKIGPEYQEYYSLENVNVIQIAKDAAVKYQYVMSGGEMKDGIIEPINLSDSEYRYLGADLDTKAKLFNYLSSSYTLDAIDTFMKKAKILEHDRKLVQPNADGGSMLNYDLAKVVQKKDNGEEKEFDIKVPLGNSYSYEVVHIGFQKTEIGWRIFSDPGTF</sequence>
<dbReference type="RefSeq" id="WP_133333484.1">
    <property type="nucleotide sequence ID" value="NZ_JAVGVR010000001.1"/>
</dbReference>
<dbReference type="Gene3D" id="1.25.40.10">
    <property type="entry name" value="Tetratricopeptide repeat domain"/>
    <property type="match status" value="1"/>
</dbReference>
<dbReference type="InterPro" id="IPR011990">
    <property type="entry name" value="TPR-like_helical_dom_sf"/>
</dbReference>
<evidence type="ECO:0000313" key="2">
    <source>
        <dbReference type="EMBL" id="TDK63142.1"/>
    </source>
</evidence>
<organism evidence="2 3">
    <name type="scientific">Bacillus salipaludis</name>
    <dbReference type="NCBI Taxonomy" id="2547811"/>
    <lineage>
        <taxon>Bacteria</taxon>
        <taxon>Bacillati</taxon>
        <taxon>Bacillota</taxon>
        <taxon>Bacilli</taxon>
        <taxon>Bacillales</taxon>
        <taxon>Bacillaceae</taxon>
        <taxon>Bacillus</taxon>
    </lineage>
</organism>
<dbReference type="PROSITE" id="PS51257">
    <property type="entry name" value="PROKAR_LIPOPROTEIN"/>
    <property type="match status" value="1"/>
</dbReference>
<dbReference type="SUPFAM" id="SSF48452">
    <property type="entry name" value="TPR-like"/>
    <property type="match status" value="1"/>
</dbReference>
<dbReference type="Pfam" id="PF16800">
    <property type="entry name" value="Endopep_inhib"/>
    <property type="match status" value="1"/>
</dbReference>
<name>A0A4R5VXI7_9BACI</name>
<accession>A0A4R5VXI7</accession>
<evidence type="ECO:0000313" key="4">
    <source>
        <dbReference type="Proteomes" id="UP001178888"/>
    </source>
</evidence>
<keyword evidence="4" id="KW-1185">Reference proteome</keyword>
<comment type="caution">
    <text evidence="2">The sequence shown here is derived from an EMBL/GenBank/DDBJ whole genome shotgun (WGS) entry which is preliminary data.</text>
</comment>
<dbReference type="EMBL" id="JAVGVR010000001">
    <property type="protein sequence ID" value="MDQ6597430.1"/>
    <property type="molecule type" value="Genomic_DNA"/>
</dbReference>
<dbReference type="Gene3D" id="3.10.450.420">
    <property type="match status" value="1"/>
</dbReference>
<protein>
    <submittedName>
        <fullName evidence="1">DL-endopeptidase inhibitor IseA family protein</fullName>
    </submittedName>
</protein>
<proteinExistence type="predicted"/>
<dbReference type="Proteomes" id="UP000295132">
    <property type="component" value="Unassembled WGS sequence"/>
</dbReference>
<dbReference type="Proteomes" id="UP001178888">
    <property type="component" value="Unassembled WGS sequence"/>
</dbReference>
<gene>
    <name evidence="2" type="ORF">E2K98_06725</name>
    <name evidence="1" type="ORF">RCG21_13860</name>
</gene>
<evidence type="ECO:0000313" key="3">
    <source>
        <dbReference type="Proteomes" id="UP000295132"/>
    </source>
</evidence>
<dbReference type="InterPro" id="IPR031841">
    <property type="entry name" value="Endopep_inhib"/>
</dbReference>
<reference evidence="2 3" key="1">
    <citation type="submission" date="2019-03" db="EMBL/GenBank/DDBJ databases">
        <title>Bacillus niacini sp. nov. a Nicotinate-Metabolizing Mesophile Isolated from Soil.</title>
        <authorList>
            <person name="Zhang G."/>
        </authorList>
    </citation>
    <scope>NUCLEOTIDE SEQUENCE [LARGE SCALE GENOMIC DNA]</scope>
    <source>
        <strain evidence="2 3">WN066</strain>
    </source>
</reference>
<reference evidence="1" key="2">
    <citation type="submission" date="2023-08" db="EMBL/GenBank/DDBJ databases">
        <title>Nitrogen cycling bacteria in agricultural field soils.</title>
        <authorList>
            <person name="Jang J."/>
        </authorList>
    </citation>
    <scope>NUCLEOTIDE SEQUENCE</scope>
    <source>
        <strain evidence="1">PS3-36</strain>
    </source>
</reference>
<dbReference type="EMBL" id="SMYO01000003">
    <property type="protein sequence ID" value="TDK63142.1"/>
    <property type="molecule type" value="Genomic_DNA"/>
</dbReference>
<evidence type="ECO:0000313" key="1">
    <source>
        <dbReference type="EMBL" id="MDQ6597430.1"/>
    </source>
</evidence>
<dbReference type="InterPro" id="IPR053749">
    <property type="entry name" value="TA_system-associated_sf"/>
</dbReference>
<dbReference type="InterPro" id="IPR028994">
    <property type="entry name" value="Integrin_alpha_N"/>
</dbReference>
<dbReference type="SUPFAM" id="SSF69318">
    <property type="entry name" value="Integrin alpha N-terminal domain"/>
    <property type="match status" value="1"/>
</dbReference>